<evidence type="ECO:0000313" key="3">
    <source>
        <dbReference type="Proteomes" id="UP000237105"/>
    </source>
</evidence>
<accession>A0A2P5BAE4</accession>
<reference evidence="3" key="1">
    <citation type="submission" date="2016-06" db="EMBL/GenBank/DDBJ databases">
        <title>Parallel loss of symbiosis genes in relatives of nitrogen-fixing non-legume Parasponia.</title>
        <authorList>
            <person name="Van Velzen R."/>
            <person name="Holmer R."/>
            <person name="Bu F."/>
            <person name="Rutten L."/>
            <person name="Van Zeijl A."/>
            <person name="Liu W."/>
            <person name="Santuari L."/>
            <person name="Cao Q."/>
            <person name="Sharma T."/>
            <person name="Shen D."/>
            <person name="Roswanjaya Y."/>
            <person name="Wardhani T."/>
            <person name="Kalhor M.S."/>
            <person name="Jansen J."/>
            <person name="Van den Hoogen J."/>
            <person name="Gungor B."/>
            <person name="Hartog M."/>
            <person name="Hontelez J."/>
            <person name="Verver J."/>
            <person name="Yang W.-C."/>
            <person name="Schijlen E."/>
            <person name="Repin R."/>
            <person name="Schilthuizen M."/>
            <person name="Schranz E."/>
            <person name="Heidstra R."/>
            <person name="Miyata K."/>
            <person name="Fedorova E."/>
            <person name="Kohlen W."/>
            <person name="Bisseling T."/>
            <person name="Smit S."/>
            <person name="Geurts R."/>
        </authorList>
    </citation>
    <scope>NUCLEOTIDE SEQUENCE [LARGE SCALE GENOMIC DNA]</scope>
    <source>
        <strain evidence="3">cv. WU1-14</strain>
    </source>
</reference>
<dbReference type="EMBL" id="JXTB01000324">
    <property type="protein sequence ID" value="PON45762.1"/>
    <property type="molecule type" value="Genomic_DNA"/>
</dbReference>
<feature type="transmembrane region" description="Helical" evidence="1">
    <location>
        <begin position="6"/>
        <end position="29"/>
    </location>
</feature>
<sequence length="91" mass="10512">MSGRDLLIAYLWMTLKSLTWDFILLIWIAHSRVYRKSSNEDDEYGGFALGTRISFDVPDHVPYVCNECDKPNGNCGVGLRCLCHTKERKDR</sequence>
<keyword evidence="3" id="KW-1185">Reference proteome</keyword>
<protein>
    <submittedName>
        <fullName evidence="2">Uncharacterized protein</fullName>
    </submittedName>
</protein>
<dbReference type="AlphaFoldDB" id="A0A2P5BAE4"/>
<keyword evidence="1" id="KW-0472">Membrane</keyword>
<keyword evidence="1" id="KW-1133">Transmembrane helix</keyword>
<organism evidence="2 3">
    <name type="scientific">Parasponia andersonii</name>
    <name type="common">Sponia andersonii</name>
    <dbReference type="NCBI Taxonomy" id="3476"/>
    <lineage>
        <taxon>Eukaryota</taxon>
        <taxon>Viridiplantae</taxon>
        <taxon>Streptophyta</taxon>
        <taxon>Embryophyta</taxon>
        <taxon>Tracheophyta</taxon>
        <taxon>Spermatophyta</taxon>
        <taxon>Magnoliopsida</taxon>
        <taxon>eudicotyledons</taxon>
        <taxon>Gunneridae</taxon>
        <taxon>Pentapetalae</taxon>
        <taxon>rosids</taxon>
        <taxon>fabids</taxon>
        <taxon>Rosales</taxon>
        <taxon>Cannabaceae</taxon>
        <taxon>Parasponia</taxon>
    </lineage>
</organism>
<keyword evidence="1" id="KW-0812">Transmembrane</keyword>
<name>A0A2P5BAE4_PARAD</name>
<gene>
    <name evidence="2" type="ORF">PanWU01x14_256370</name>
</gene>
<proteinExistence type="predicted"/>
<comment type="caution">
    <text evidence="2">The sequence shown here is derived from an EMBL/GenBank/DDBJ whole genome shotgun (WGS) entry which is preliminary data.</text>
</comment>
<evidence type="ECO:0000313" key="2">
    <source>
        <dbReference type="EMBL" id="PON45762.1"/>
    </source>
</evidence>
<dbReference type="Proteomes" id="UP000237105">
    <property type="component" value="Unassembled WGS sequence"/>
</dbReference>
<dbReference type="OrthoDB" id="1870516at2759"/>
<evidence type="ECO:0000256" key="1">
    <source>
        <dbReference type="SAM" id="Phobius"/>
    </source>
</evidence>